<organism evidence="1">
    <name type="scientific">Siphoviridae sp. ctkV91</name>
    <dbReference type="NCBI Taxonomy" id="2827924"/>
    <lineage>
        <taxon>Viruses</taxon>
        <taxon>Duplodnaviria</taxon>
        <taxon>Heunggongvirae</taxon>
        <taxon>Uroviricota</taxon>
        <taxon>Caudoviricetes</taxon>
    </lineage>
</organism>
<evidence type="ECO:0000313" key="1">
    <source>
        <dbReference type="EMBL" id="DAF61321.1"/>
    </source>
</evidence>
<proteinExistence type="predicted"/>
<reference evidence="1" key="1">
    <citation type="journal article" date="2021" name="Proc. Natl. Acad. Sci. U.S.A.">
        <title>A Catalog of Tens of Thousands of Viruses from Human Metagenomes Reveals Hidden Associations with Chronic Diseases.</title>
        <authorList>
            <person name="Tisza M.J."/>
            <person name="Buck C.B."/>
        </authorList>
    </citation>
    <scope>NUCLEOTIDE SEQUENCE</scope>
    <source>
        <strain evidence="1">CtkV91</strain>
    </source>
</reference>
<name>A0A8S5TDH0_9CAUD</name>
<accession>A0A8S5TDH0</accession>
<dbReference type="EMBL" id="BK032807">
    <property type="protein sequence ID" value="DAF61321.1"/>
    <property type="molecule type" value="Genomic_DNA"/>
</dbReference>
<sequence>MRGSARQRVLDAVARIRGRGCCLAAMIVDAGRGRRRCGSTGILRSSCCRRIWWRRSLPRSRGRVRLWGR</sequence>
<protein>
    <submittedName>
        <fullName evidence="1">Uncharacterized protein</fullName>
    </submittedName>
</protein>